<dbReference type="Gene3D" id="3.50.50.60">
    <property type="entry name" value="FAD/NAD(P)-binding domain"/>
    <property type="match status" value="2"/>
</dbReference>
<dbReference type="STRING" id="1450539.A0A318Z7C0"/>
<dbReference type="AlphaFoldDB" id="A0A318Z7C0"/>
<keyword evidence="2" id="KW-0503">Monooxygenase</keyword>
<dbReference type="InterPro" id="IPR051820">
    <property type="entry name" value="FAD-binding_MO"/>
</dbReference>
<dbReference type="PANTHER" id="PTHR43872:SF1">
    <property type="entry name" value="MONOOXYGENASE, PUTATIVE (AFU_ORTHOLOGUE AFUA_8G02570)-RELATED"/>
    <property type="match status" value="1"/>
</dbReference>
<accession>A0A318Z7C0</accession>
<gene>
    <name evidence="3" type="ORF">BP01DRAFT_358754</name>
</gene>
<organism evidence="3 4">
    <name type="scientific">Aspergillus saccharolyticus JOP 1030-1</name>
    <dbReference type="NCBI Taxonomy" id="1450539"/>
    <lineage>
        <taxon>Eukaryota</taxon>
        <taxon>Fungi</taxon>
        <taxon>Dikarya</taxon>
        <taxon>Ascomycota</taxon>
        <taxon>Pezizomycotina</taxon>
        <taxon>Eurotiomycetes</taxon>
        <taxon>Eurotiomycetidae</taxon>
        <taxon>Eurotiales</taxon>
        <taxon>Aspergillaceae</taxon>
        <taxon>Aspergillus</taxon>
        <taxon>Aspergillus subgen. Circumdati</taxon>
    </lineage>
</organism>
<dbReference type="RefSeq" id="XP_025429217.1">
    <property type="nucleotide sequence ID" value="XM_025575508.1"/>
</dbReference>
<dbReference type="PANTHER" id="PTHR43872">
    <property type="entry name" value="MONOOXYGENASE, PUTATIVE (AFU_ORTHOLOGUE AFUA_8G02570)-RELATED"/>
    <property type="match status" value="1"/>
</dbReference>
<keyword evidence="4" id="KW-1185">Reference proteome</keyword>
<dbReference type="Pfam" id="PF13738">
    <property type="entry name" value="Pyr_redox_3"/>
    <property type="match status" value="1"/>
</dbReference>
<dbReference type="EMBL" id="KZ821245">
    <property type="protein sequence ID" value="PYH43235.1"/>
    <property type="molecule type" value="Genomic_DNA"/>
</dbReference>
<dbReference type="Proteomes" id="UP000248349">
    <property type="component" value="Unassembled WGS sequence"/>
</dbReference>
<evidence type="ECO:0000256" key="2">
    <source>
        <dbReference type="ARBA" id="ARBA00023033"/>
    </source>
</evidence>
<evidence type="ECO:0000313" key="3">
    <source>
        <dbReference type="EMBL" id="PYH43235.1"/>
    </source>
</evidence>
<name>A0A318Z7C0_9EURO</name>
<evidence type="ECO:0000256" key="1">
    <source>
        <dbReference type="ARBA" id="ARBA00001974"/>
    </source>
</evidence>
<dbReference type="OrthoDB" id="66881at2759"/>
<keyword evidence="2" id="KW-0560">Oxidoreductase</keyword>
<dbReference type="SUPFAM" id="SSF51905">
    <property type="entry name" value="FAD/NAD(P)-binding domain"/>
    <property type="match status" value="2"/>
</dbReference>
<evidence type="ECO:0000313" key="4">
    <source>
        <dbReference type="Proteomes" id="UP000248349"/>
    </source>
</evidence>
<protein>
    <submittedName>
        <fullName evidence="3">Putative flavo protein</fullName>
    </submittedName>
</protein>
<dbReference type="InterPro" id="IPR036188">
    <property type="entry name" value="FAD/NAD-bd_sf"/>
</dbReference>
<proteinExistence type="predicted"/>
<sequence length="481" mass="54274">MASSTFDVIIIGAGISGINVGYHLRTQFPNRSFLILEARDNIGGTWDIFRYPGVRSDSDMYTFGFQWFPWNQANPIGKGEEIMKYLEDAATMSEIRQHIRPSHRVLSSDWNGRGWMLQVQSPRGIQHLYAQFTIFATGYYDSQRPLEATIRGLENFQGEIIHPQFWPENFDPVGKNIIVIGSGATAVTLVPSLADIAQSVTLLQRSPTYLAAVPNEARRNMRWLGGLVPRAFVYHFRRLWSLVMSQLFYSFCRRFPNAARAILQAEVKTQLPPNIPLDPHFMPRYNPWEQRLCACPDGDFFKALKSTKARVATGIISQVDAHGIQLASGERLDGDTIITATGLRLQLLGGIPITIHGRTFDAAASFVWNALMLEGLPNAMLIMGFVNASWTLGADISMRLTCRIMKHMWKNGYTSAVPVRAIEQDFPQRPVMDLEATYVKRAAQRLPRASTQRPWISRTGYFSDLYFSWLGSIEDGLVFSP</sequence>
<comment type="cofactor">
    <cofactor evidence="1">
        <name>FAD</name>
        <dbReference type="ChEBI" id="CHEBI:57692"/>
    </cofactor>
</comment>
<dbReference type="GO" id="GO:0004497">
    <property type="term" value="F:monooxygenase activity"/>
    <property type="evidence" value="ECO:0007669"/>
    <property type="project" value="UniProtKB-KW"/>
</dbReference>
<reference evidence="3 4" key="1">
    <citation type="submission" date="2016-12" db="EMBL/GenBank/DDBJ databases">
        <title>The genomes of Aspergillus section Nigri reveals drivers in fungal speciation.</title>
        <authorList>
            <consortium name="DOE Joint Genome Institute"/>
            <person name="Vesth T.C."/>
            <person name="Nybo J."/>
            <person name="Theobald S."/>
            <person name="Brandl J."/>
            <person name="Frisvad J.C."/>
            <person name="Nielsen K.F."/>
            <person name="Lyhne E.K."/>
            <person name="Kogle M.E."/>
            <person name="Kuo A."/>
            <person name="Riley R."/>
            <person name="Clum A."/>
            <person name="Nolan M."/>
            <person name="Lipzen A."/>
            <person name="Salamov A."/>
            <person name="Henrissat B."/>
            <person name="Wiebenga A."/>
            <person name="De Vries R.P."/>
            <person name="Grigoriev I.V."/>
            <person name="Mortensen U.H."/>
            <person name="Andersen M.R."/>
            <person name="Baker S.E."/>
        </authorList>
    </citation>
    <scope>NUCLEOTIDE SEQUENCE [LARGE SCALE GENOMIC DNA]</scope>
    <source>
        <strain evidence="3 4">JOP 1030-1</strain>
    </source>
</reference>
<dbReference type="GeneID" id="37076736"/>